<reference evidence="2 3" key="1">
    <citation type="submission" date="2015-07" db="EMBL/GenBank/DDBJ databases">
        <title>Draft genome sequence of the Amantichitinum ursilacus IGB-41, a new chitin-degrading bacterium.</title>
        <authorList>
            <person name="Kirstahler P."/>
            <person name="Guenther M."/>
            <person name="Grumaz C."/>
            <person name="Rupp S."/>
            <person name="Zibek S."/>
            <person name="Sohn K."/>
        </authorList>
    </citation>
    <scope>NUCLEOTIDE SEQUENCE [LARGE SCALE GENOMIC DNA]</scope>
    <source>
        <strain evidence="2 3">IGB-41</strain>
    </source>
</reference>
<feature type="signal peptide" evidence="1">
    <location>
        <begin position="1"/>
        <end position="21"/>
    </location>
</feature>
<dbReference type="Proteomes" id="UP000037939">
    <property type="component" value="Unassembled WGS sequence"/>
</dbReference>
<keyword evidence="1" id="KW-0732">Signal</keyword>
<proteinExistence type="predicted"/>
<gene>
    <name evidence="2" type="ORF">WG78_07045</name>
</gene>
<dbReference type="RefSeq" id="WP_053937097.1">
    <property type="nucleotide sequence ID" value="NZ_LAQT01000004.1"/>
</dbReference>
<comment type="caution">
    <text evidence="2">The sequence shown here is derived from an EMBL/GenBank/DDBJ whole genome shotgun (WGS) entry which is preliminary data.</text>
</comment>
<keyword evidence="3" id="KW-1185">Reference proteome</keyword>
<evidence type="ECO:0000313" key="3">
    <source>
        <dbReference type="Proteomes" id="UP000037939"/>
    </source>
</evidence>
<sequence length="147" mass="16159">MRAGWLRCGAALALLPALVLAAGDDDALDLGAAPSPATASVAAALTRPVYIGREGEHPVQVALGFLNEHVSDEHGLFEYQRLQITQLAYSKDLQHVSVTVLLQGLRNTPRSAERYELQQAFVGKTWQITHARQDWKCQRGGWTQRPC</sequence>
<dbReference type="AlphaFoldDB" id="A0A0N0XL83"/>
<evidence type="ECO:0000256" key="1">
    <source>
        <dbReference type="SAM" id="SignalP"/>
    </source>
</evidence>
<organism evidence="2 3">
    <name type="scientific">Amantichitinum ursilacus</name>
    <dbReference type="NCBI Taxonomy" id="857265"/>
    <lineage>
        <taxon>Bacteria</taxon>
        <taxon>Pseudomonadati</taxon>
        <taxon>Pseudomonadota</taxon>
        <taxon>Betaproteobacteria</taxon>
        <taxon>Neisseriales</taxon>
        <taxon>Chitinibacteraceae</taxon>
        <taxon>Amantichitinum</taxon>
    </lineage>
</organism>
<feature type="chain" id="PRO_5005863125" evidence="1">
    <location>
        <begin position="22"/>
        <end position="147"/>
    </location>
</feature>
<name>A0A0N0XL83_9NEIS</name>
<accession>A0A0N0XL83</accession>
<protein>
    <submittedName>
        <fullName evidence="2">Uncharacterized protein</fullName>
    </submittedName>
</protein>
<dbReference type="EMBL" id="LAQT01000004">
    <property type="protein sequence ID" value="KPC53859.1"/>
    <property type="molecule type" value="Genomic_DNA"/>
</dbReference>
<evidence type="ECO:0000313" key="2">
    <source>
        <dbReference type="EMBL" id="KPC53859.1"/>
    </source>
</evidence>
<dbReference type="STRING" id="857265.WG78_07045"/>
<dbReference type="OrthoDB" id="8594570at2"/>